<sequence>MIERILGYIEDYQVKKAFWAAAKNVEHDEAKQELFLQIIFFANNVAQLQGDAEKIKALADGGNPYMQMAYARLHDVLQPEKDSNTIKEHYYKMAANNGIGDAYVHLAYMYRDADLGEIDPDAYKSLMAKGQQHHSERAMAQAFRDSLCGANDVPCTPEMIYEGAKSLWENSAFPHPTYLMLMGEALEKMNRKDEAIKMYQQAAMNGCSQGFYRWAIAAYCNENYQVEDREEFMEVMQKGIDVQAADCYTMYAILMESVDFDALSQEEQQQATKTLYDDLRMGWMLGESTCAYFLGTYFENGTYGFERNAEEAWLWYSRGANLRCAFAWAAMSHMALHDHTAPEGYGEERGYECAYRALALGNDDLLDEVIAGYRSGFLSQHTAMIEKKWLPQYHNQLSHFVDDLPDYDDDDDDDGYNDDHEYQYDGDPEREVGEDDCSTVTTDLIWQACMNNIMGALERVRNQEREWEVAGLISAYLNGADDLLAIPLRLDDLYSANDSLLEIISDHPRLKLRLLRCQLRVLREIEADHELGLTEDVERDVRELSRIIDLADEGRLNEIPQTGHLKRDPVEWTEQWEAVIDEADRQAYSRLKGVPRGMGFCFSFWHERQLALHKLGVVWRNPHQMNPRVMFD</sequence>
<comment type="caution">
    <text evidence="2">The sequence shown here is derived from an EMBL/GenBank/DDBJ whole genome shotgun (WGS) entry which is preliminary data.</text>
</comment>
<proteinExistence type="predicted"/>
<name>A0ABV1FPR1_9BACT</name>
<organism evidence="2 3">
    <name type="scientific">Hallella faecis</name>
    <dbReference type="NCBI Taxonomy" id="2841596"/>
    <lineage>
        <taxon>Bacteria</taxon>
        <taxon>Pseudomonadati</taxon>
        <taxon>Bacteroidota</taxon>
        <taxon>Bacteroidia</taxon>
        <taxon>Bacteroidales</taxon>
        <taxon>Prevotellaceae</taxon>
        <taxon>Hallella</taxon>
    </lineage>
</organism>
<dbReference type="EMBL" id="JBBNFP010000012">
    <property type="protein sequence ID" value="MEQ2486410.1"/>
    <property type="molecule type" value="Genomic_DNA"/>
</dbReference>
<reference evidence="2 3" key="1">
    <citation type="submission" date="2024-04" db="EMBL/GenBank/DDBJ databases">
        <title>Human intestinal bacterial collection.</title>
        <authorList>
            <person name="Pauvert C."/>
            <person name="Hitch T.C.A."/>
            <person name="Clavel T."/>
        </authorList>
    </citation>
    <scope>NUCLEOTIDE SEQUENCE [LARGE SCALE GENOMIC DNA]</scope>
    <source>
        <strain evidence="2 3">CLA-AA-H145</strain>
    </source>
</reference>
<protein>
    <submittedName>
        <fullName evidence="2">Uncharacterized protein</fullName>
    </submittedName>
</protein>
<dbReference type="SUPFAM" id="SSF81901">
    <property type="entry name" value="HCP-like"/>
    <property type="match status" value="2"/>
</dbReference>
<keyword evidence="3" id="KW-1185">Reference proteome</keyword>
<feature type="region of interest" description="Disordered" evidence="1">
    <location>
        <begin position="408"/>
        <end position="432"/>
    </location>
</feature>
<accession>A0ABV1FPR1</accession>
<feature type="compositionally biased region" description="Basic and acidic residues" evidence="1">
    <location>
        <begin position="417"/>
        <end position="431"/>
    </location>
</feature>
<dbReference type="InterPro" id="IPR011990">
    <property type="entry name" value="TPR-like_helical_dom_sf"/>
</dbReference>
<dbReference type="Gene3D" id="1.25.40.10">
    <property type="entry name" value="Tetratricopeptide repeat domain"/>
    <property type="match status" value="1"/>
</dbReference>
<evidence type="ECO:0000313" key="3">
    <source>
        <dbReference type="Proteomes" id="UP001487296"/>
    </source>
</evidence>
<evidence type="ECO:0000256" key="1">
    <source>
        <dbReference type="SAM" id="MobiDB-lite"/>
    </source>
</evidence>
<dbReference type="Proteomes" id="UP001487296">
    <property type="component" value="Unassembled WGS sequence"/>
</dbReference>
<gene>
    <name evidence="2" type="ORF">AAAT34_04985</name>
</gene>
<evidence type="ECO:0000313" key="2">
    <source>
        <dbReference type="EMBL" id="MEQ2486410.1"/>
    </source>
</evidence>
<dbReference type="RefSeq" id="WP_215759523.1">
    <property type="nucleotide sequence ID" value="NZ_JAHKBE010000013.1"/>
</dbReference>